<keyword evidence="5 10" id="KW-0812">Transmembrane</keyword>
<dbReference type="Proteomes" id="UP000288789">
    <property type="component" value="Unassembled WGS sequence"/>
</dbReference>
<evidence type="ECO:0000256" key="1">
    <source>
        <dbReference type="ARBA" id="ARBA00002578"/>
    </source>
</evidence>
<evidence type="ECO:0000256" key="4">
    <source>
        <dbReference type="ARBA" id="ARBA00022475"/>
    </source>
</evidence>
<evidence type="ECO:0000313" key="11">
    <source>
        <dbReference type="EMBL" id="RWU09612.1"/>
    </source>
</evidence>
<dbReference type="InterPro" id="IPR006303">
    <property type="entry name" value="FliR"/>
</dbReference>
<feature type="transmembrane region" description="Helical" evidence="10">
    <location>
        <begin position="12"/>
        <end position="32"/>
    </location>
</feature>
<keyword evidence="4 10" id="KW-1003">Cell membrane</keyword>
<dbReference type="NCBIfam" id="TIGR01400">
    <property type="entry name" value="fliR"/>
    <property type="match status" value="1"/>
</dbReference>
<gene>
    <name evidence="11" type="primary">fliR</name>
    <name evidence="11" type="ORF">EGC76_08280</name>
</gene>
<accession>A0A443YZL7</accession>
<evidence type="ECO:0000256" key="10">
    <source>
        <dbReference type="RuleBase" id="RU362071"/>
    </source>
</evidence>
<comment type="function">
    <text evidence="1 10">Role in flagellar biosynthesis.</text>
</comment>
<feature type="transmembrane region" description="Helical" evidence="10">
    <location>
        <begin position="173"/>
        <end position="198"/>
    </location>
</feature>
<dbReference type="PANTHER" id="PTHR30065:SF8">
    <property type="entry name" value="FLAGELLAR BIOSYNTHETIC PROTEIN FLIR"/>
    <property type="match status" value="1"/>
</dbReference>
<dbReference type="Pfam" id="PF01311">
    <property type="entry name" value="Bac_export_1"/>
    <property type="match status" value="1"/>
</dbReference>
<keyword evidence="11" id="KW-0969">Cilium</keyword>
<evidence type="ECO:0000256" key="2">
    <source>
        <dbReference type="ARBA" id="ARBA00009772"/>
    </source>
</evidence>
<keyword evidence="12" id="KW-1185">Reference proteome</keyword>
<evidence type="ECO:0000256" key="6">
    <source>
        <dbReference type="ARBA" id="ARBA00022989"/>
    </source>
</evidence>
<dbReference type="InterPro" id="IPR002010">
    <property type="entry name" value="T3SS_IM_R"/>
</dbReference>
<dbReference type="GO" id="GO:0009425">
    <property type="term" value="C:bacterial-type flagellum basal body"/>
    <property type="evidence" value="ECO:0007669"/>
    <property type="project" value="UniProtKB-SubCell"/>
</dbReference>
<comment type="caution">
    <text evidence="11">The sequence shown here is derived from an EMBL/GenBank/DDBJ whole genome shotgun (WGS) entry which is preliminary data.</text>
</comment>
<dbReference type="OrthoDB" id="9797790at2"/>
<name>A0A443YZL7_9GAMM</name>
<evidence type="ECO:0000256" key="5">
    <source>
        <dbReference type="ARBA" id="ARBA00022692"/>
    </source>
</evidence>
<evidence type="ECO:0000313" key="12">
    <source>
        <dbReference type="Proteomes" id="UP000288789"/>
    </source>
</evidence>
<evidence type="ECO:0000256" key="7">
    <source>
        <dbReference type="ARBA" id="ARBA00023136"/>
    </source>
</evidence>
<dbReference type="GO" id="GO:0006605">
    <property type="term" value="P:protein targeting"/>
    <property type="evidence" value="ECO:0007669"/>
    <property type="project" value="UniProtKB-UniRule"/>
</dbReference>
<dbReference type="PANTHER" id="PTHR30065">
    <property type="entry name" value="FLAGELLAR BIOSYNTHETIC PROTEIN FLIR"/>
    <property type="match status" value="1"/>
</dbReference>
<organism evidence="11 12">
    <name type="scientific">Pseudidiomarina gelatinasegens</name>
    <dbReference type="NCBI Taxonomy" id="2487740"/>
    <lineage>
        <taxon>Bacteria</taxon>
        <taxon>Pseudomonadati</taxon>
        <taxon>Pseudomonadota</taxon>
        <taxon>Gammaproteobacteria</taxon>
        <taxon>Alteromonadales</taxon>
        <taxon>Idiomarinaceae</taxon>
        <taxon>Pseudidiomarina</taxon>
    </lineage>
</organism>
<dbReference type="RefSeq" id="WP_128352517.1">
    <property type="nucleotide sequence ID" value="NZ_RSFE01000005.1"/>
</dbReference>
<dbReference type="PRINTS" id="PR00953">
    <property type="entry name" value="TYPE3IMRPROT"/>
</dbReference>
<keyword evidence="11" id="KW-0966">Cell projection</keyword>
<comment type="similarity">
    <text evidence="2 10">Belongs to the FliR/MopE/SpaR family.</text>
</comment>
<protein>
    <recommendedName>
        <fullName evidence="3 9">Flagellar biosynthetic protein FliR</fullName>
    </recommendedName>
</protein>
<keyword evidence="7 10" id="KW-0472">Membrane</keyword>
<dbReference type="GO" id="GO:0044780">
    <property type="term" value="P:bacterial-type flagellum assembly"/>
    <property type="evidence" value="ECO:0007669"/>
    <property type="project" value="UniProtKB-UniRule"/>
</dbReference>
<evidence type="ECO:0000256" key="3">
    <source>
        <dbReference type="ARBA" id="ARBA00021717"/>
    </source>
</evidence>
<evidence type="ECO:0000256" key="9">
    <source>
        <dbReference type="NCBIfam" id="TIGR01400"/>
    </source>
</evidence>
<dbReference type="AlphaFoldDB" id="A0A443YZL7"/>
<evidence type="ECO:0000256" key="8">
    <source>
        <dbReference type="ARBA" id="ARBA00023143"/>
    </source>
</evidence>
<sequence length="259" mass="28080">MLTVTFAQLQEWVSLFLWPFCRFTGLLLIAPVFSHSSVPNQVKIGLALLFTIIISPVLPPLPDIPLFSWASFGIMVEQLIIGVTIGLVVQVVFASIQAAGEYIGLQMGLAFATFFSPDSGANTMILSRLFYTFAILMFVAIDGHLIMLEILARSFEFLPIGTLGLNANAFEQVARFGTVVFSSGILLALPVFGALLIVNLTLGILNRSAPQLTVFSVGFPMSLTLGLVLMTVLTTELGGFLQRLFRVGLNMVEQVLGAF</sequence>
<feature type="transmembrane region" description="Helical" evidence="10">
    <location>
        <begin position="44"/>
        <end position="61"/>
    </location>
</feature>
<reference evidence="11 12" key="1">
    <citation type="submission" date="2018-12" db="EMBL/GenBank/DDBJ databases">
        <authorList>
            <person name="Li A."/>
            <person name="Zhang M."/>
            <person name="Zhu H."/>
        </authorList>
    </citation>
    <scope>NUCLEOTIDE SEQUENCE [LARGE SCALE GENOMIC DNA]</scope>
    <source>
        <strain evidence="11 12">R04H25</strain>
    </source>
</reference>
<comment type="subcellular location">
    <subcellularLocation>
        <location evidence="10">Cell membrane</location>
        <topology evidence="10">Multi-pass membrane protein</topology>
    </subcellularLocation>
    <subcellularLocation>
        <location evidence="10">Bacterial flagellum basal body</location>
    </subcellularLocation>
</comment>
<dbReference type="EMBL" id="RSFE01000005">
    <property type="protein sequence ID" value="RWU09612.1"/>
    <property type="molecule type" value="Genomic_DNA"/>
</dbReference>
<dbReference type="GO" id="GO:0005886">
    <property type="term" value="C:plasma membrane"/>
    <property type="evidence" value="ECO:0007669"/>
    <property type="project" value="UniProtKB-SubCell"/>
</dbReference>
<feature type="transmembrane region" description="Helical" evidence="10">
    <location>
        <begin position="218"/>
        <end position="241"/>
    </location>
</feature>
<proteinExistence type="inferred from homology"/>
<keyword evidence="8 10" id="KW-0975">Bacterial flagellum</keyword>
<feature type="transmembrane region" description="Helical" evidence="10">
    <location>
        <begin position="129"/>
        <end position="152"/>
    </location>
</feature>
<feature type="transmembrane region" description="Helical" evidence="10">
    <location>
        <begin position="67"/>
        <end position="92"/>
    </location>
</feature>
<keyword evidence="6 10" id="KW-1133">Transmembrane helix</keyword>
<keyword evidence="11" id="KW-0282">Flagellum</keyword>